<comment type="caution">
    <text evidence="1">The sequence shown here is derived from an EMBL/GenBank/DDBJ whole genome shotgun (WGS) entry which is preliminary data.</text>
</comment>
<reference evidence="1 2" key="1">
    <citation type="submission" date="2019-09" db="EMBL/GenBank/DDBJ databases">
        <title>Whole genome sequences of isolates from the Mars Exploration Rovers.</title>
        <authorList>
            <person name="Seuylemezian A."/>
            <person name="Vaishampayan P."/>
        </authorList>
    </citation>
    <scope>NUCLEOTIDE SEQUENCE [LARGE SCALE GENOMIC DNA]</scope>
    <source>
        <strain evidence="1 2">MER_TA_151</strain>
    </source>
</reference>
<keyword evidence="2" id="KW-1185">Reference proteome</keyword>
<dbReference type="Proteomes" id="UP000326671">
    <property type="component" value="Unassembled WGS sequence"/>
</dbReference>
<proteinExistence type="predicted"/>
<evidence type="ECO:0000313" key="1">
    <source>
        <dbReference type="EMBL" id="KAA9024007.1"/>
    </source>
</evidence>
<name>A0A5J5HUG4_9BACI</name>
<organism evidence="1 2">
    <name type="scientific">Niallia endozanthoxylica</name>
    <dbReference type="NCBI Taxonomy" id="2036016"/>
    <lineage>
        <taxon>Bacteria</taxon>
        <taxon>Bacillati</taxon>
        <taxon>Bacillota</taxon>
        <taxon>Bacilli</taxon>
        <taxon>Bacillales</taxon>
        <taxon>Bacillaceae</taxon>
        <taxon>Niallia</taxon>
    </lineage>
</organism>
<dbReference type="OrthoDB" id="2884205at2"/>
<protein>
    <submittedName>
        <fullName evidence="1">Uncharacterized protein</fullName>
    </submittedName>
</protein>
<accession>A0A5J5HUG4</accession>
<evidence type="ECO:0000313" key="2">
    <source>
        <dbReference type="Proteomes" id="UP000326671"/>
    </source>
</evidence>
<gene>
    <name evidence="1" type="ORF">F4V44_11740</name>
</gene>
<dbReference type="AlphaFoldDB" id="A0A5J5HUG4"/>
<dbReference type="EMBL" id="VYKL01000018">
    <property type="protein sequence ID" value="KAA9024007.1"/>
    <property type="molecule type" value="Genomic_DNA"/>
</dbReference>
<sequence length="87" mass="9922">MLIGQAWMGKHVIIIKCQMDTNLVLQVHTSYHAPMEPIQKNCAETLSQHLSIGYRVIDVTYIPPNAVQYLLVLENQLSTSRNLFNLL</sequence>